<name>A0ABS4CNF6_9ENTE</name>
<feature type="domain" description="Bacterial Ig" evidence="2">
    <location>
        <begin position="217"/>
        <end position="298"/>
    </location>
</feature>
<comment type="caution">
    <text evidence="3">The sequence shown here is derived from an EMBL/GenBank/DDBJ whole genome shotgun (WGS) entry which is preliminary data.</text>
</comment>
<dbReference type="Pfam" id="PF20622">
    <property type="entry name" value="Big_15"/>
    <property type="match status" value="2"/>
</dbReference>
<keyword evidence="1" id="KW-0732">Signal</keyword>
<reference evidence="3 4" key="1">
    <citation type="submission" date="2020-12" db="EMBL/GenBank/DDBJ databases">
        <title>Vagococcus allomyrinae sp. nov. and Enterococcus lavae sp. nov., isolated from the larvae of Allomyrina dichotoma.</title>
        <authorList>
            <person name="Lee S.D."/>
        </authorList>
    </citation>
    <scope>NUCLEOTIDE SEQUENCE [LARGE SCALE GENOMIC DNA]</scope>
    <source>
        <strain evidence="3 4">BWM-S5</strain>
    </source>
</reference>
<dbReference type="Pfam" id="PF03382">
    <property type="entry name" value="DUF285"/>
    <property type="match status" value="1"/>
</dbReference>
<keyword evidence="4" id="KW-1185">Reference proteome</keyword>
<dbReference type="InterPro" id="IPR005046">
    <property type="entry name" value="DUF285"/>
</dbReference>
<dbReference type="Gene3D" id="3.80.10.10">
    <property type="entry name" value="Ribonuclease Inhibitor"/>
    <property type="match status" value="1"/>
</dbReference>
<dbReference type="Proteomes" id="UP000673375">
    <property type="component" value="Unassembled WGS sequence"/>
</dbReference>
<dbReference type="NCBIfam" id="TIGR02167">
    <property type="entry name" value="Liste_lipo_26"/>
    <property type="match status" value="3"/>
</dbReference>
<evidence type="ECO:0000256" key="1">
    <source>
        <dbReference type="SAM" id="SignalP"/>
    </source>
</evidence>
<dbReference type="InterPro" id="IPR011889">
    <property type="entry name" value="Liste_lipo_26"/>
</dbReference>
<evidence type="ECO:0000259" key="2">
    <source>
        <dbReference type="Pfam" id="PF20622"/>
    </source>
</evidence>
<feature type="signal peptide" evidence="1">
    <location>
        <begin position="1"/>
        <end position="21"/>
    </location>
</feature>
<organism evidence="3 4">
    <name type="scientific">Enterococcus larvae</name>
    <dbReference type="NCBI Taxonomy" id="2794352"/>
    <lineage>
        <taxon>Bacteria</taxon>
        <taxon>Bacillati</taxon>
        <taxon>Bacillota</taxon>
        <taxon>Bacilli</taxon>
        <taxon>Lactobacillales</taxon>
        <taxon>Enterococcaceae</taxon>
        <taxon>Enterococcus</taxon>
    </lineage>
</organism>
<proteinExistence type="predicted"/>
<gene>
    <name evidence="3" type="ORF">I6N96_17650</name>
</gene>
<sequence length="552" mass="61070">MMKKSFGVMCASILLANSLFIQPMHVNGEESTEIQAPASLLVQQATLVTPDSFRLGIDDYVTGFLDTSVKKVVLYVNDQNIRNGYVYSDGTFEVEAGDVITNIEDKVEIAGLDRKNNELDRQLVSIEQSEVNLTADDYTLFDEEIRGIAGNQMSVVSLMINDELIRSVNVNRDDTFVLPVESGEIIETEDFVEIVGSNSGKEIARITVPVNTLELQVKFDPFHFEEDNIISGSLSGKAHSKAKTVQLYVNRKRYGKSTVNADGTFTLNSERNITSVKDNVVVAVLNESNEELSRFQMNLYGGQYGTVDWTWDETTQTITFGGGEFPNTESWGGGISRIQNDSRVTDYIEKLVFTQPVVAAVDSSHLFAGLFSLEAIVGLEQLDTSHVQNMAGMFASLENLKELNLDSFNTSNVTDMNSMFYGSRKLKSLDLRSFDTSNVTNMNYMFHTVHTSGGDALLESIDISSFDTKNVTEKHGMLFVEGLKSITLGNKITLGKEVGIMPLVDYPEAFTGRWIGPNGKENPSIIFDSSESFMLGYDGSQPGTYVREVAEQ</sequence>
<dbReference type="EMBL" id="JAEDXU010000012">
    <property type="protein sequence ID" value="MBP1048121.1"/>
    <property type="molecule type" value="Genomic_DNA"/>
</dbReference>
<feature type="chain" id="PRO_5047212005" evidence="1">
    <location>
        <begin position="22"/>
        <end position="552"/>
    </location>
</feature>
<dbReference type="InterPro" id="IPR046746">
    <property type="entry name" value="Big_15"/>
</dbReference>
<protein>
    <submittedName>
        <fullName evidence="3">BspA family leucine-rich repeat surface protein</fullName>
    </submittedName>
</protein>
<dbReference type="InterPro" id="IPR032675">
    <property type="entry name" value="LRR_dom_sf"/>
</dbReference>
<feature type="domain" description="Bacterial Ig" evidence="2">
    <location>
        <begin position="48"/>
        <end position="127"/>
    </location>
</feature>
<evidence type="ECO:0000313" key="4">
    <source>
        <dbReference type="Proteomes" id="UP000673375"/>
    </source>
</evidence>
<accession>A0ABS4CNF6</accession>
<evidence type="ECO:0000313" key="3">
    <source>
        <dbReference type="EMBL" id="MBP1048121.1"/>
    </source>
</evidence>
<dbReference type="RefSeq" id="WP_209558893.1">
    <property type="nucleotide sequence ID" value="NZ_JAEDXU010000012.1"/>
</dbReference>